<dbReference type="GO" id="GO:0016491">
    <property type="term" value="F:oxidoreductase activity"/>
    <property type="evidence" value="ECO:0000318"/>
    <property type="project" value="GO_Central"/>
</dbReference>
<dbReference type="InterPro" id="IPR016164">
    <property type="entry name" value="FAD-linked_Oxase-like_C"/>
</dbReference>
<feature type="domain" description="FAD-binding PCMH-type" evidence="7">
    <location>
        <begin position="119"/>
        <end position="306"/>
    </location>
</feature>
<dbReference type="HOGENOM" id="CLU_018354_4_4_1"/>
<evidence type="ECO:0000256" key="6">
    <source>
        <dbReference type="SAM" id="SignalP"/>
    </source>
</evidence>
<evidence type="ECO:0000256" key="1">
    <source>
        <dbReference type="ARBA" id="ARBA00001974"/>
    </source>
</evidence>
<dbReference type="Pfam" id="PF01565">
    <property type="entry name" value="FAD_binding_4"/>
    <property type="match status" value="1"/>
</dbReference>
<dbReference type="SUPFAM" id="SSF56176">
    <property type="entry name" value="FAD-binding/transporter-associated domain-like"/>
    <property type="match status" value="1"/>
</dbReference>
<evidence type="ECO:0000256" key="5">
    <source>
        <dbReference type="ARBA" id="ARBA00023002"/>
    </source>
</evidence>
<accession>D8QV38</accession>
<feature type="chain" id="PRO_5003121255" description="FAD-binding PCMH-type domain-containing protein" evidence="6">
    <location>
        <begin position="22"/>
        <end position="559"/>
    </location>
</feature>
<dbReference type="Gramene" id="EFJ35981">
    <property type="protein sequence ID" value="EFJ35981"/>
    <property type="gene ID" value="SELMODRAFT_230122"/>
</dbReference>
<dbReference type="EMBL" id="GL377567">
    <property type="protein sequence ID" value="EFJ35981.1"/>
    <property type="molecule type" value="Genomic_DNA"/>
</dbReference>
<organism evidence="9">
    <name type="scientific">Selaginella moellendorffii</name>
    <name type="common">Spikemoss</name>
    <dbReference type="NCBI Taxonomy" id="88036"/>
    <lineage>
        <taxon>Eukaryota</taxon>
        <taxon>Viridiplantae</taxon>
        <taxon>Streptophyta</taxon>
        <taxon>Embryophyta</taxon>
        <taxon>Tracheophyta</taxon>
        <taxon>Lycopodiopsida</taxon>
        <taxon>Selaginellales</taxon>
        <taxon>Selaginellaceae</taxon>
        <taxon>Selaginella</taxon>
    </lineage>
</organism>
<feature type="signal peptide" evidence="6">
    <location>
        <begin position="1"/>
        <end position="21"/>
    </location>
</feature>
<dbReference type="InterPro" id="IPR012951">
    <property type="entry name" value="BBE"/>
</dbReference>
<dbReference type="PANTHER" id="PTHR13878">
    <property type="entry name" value="GULONOLACTONE OXIDASE"/>
    <property type="match status" value="1"/>
</dbReference>
<proteinExistence type="inferred from homology"/>
<dbReference type="PROSITE" id="PS51387">
    <property type="entry name" value="FAD_PCMH"/>
    <property type="match status" value="1"/>
</dbReference>
<dbReference type="Pfam" id="PF08031">
    <property type="entry name" value="BBE"/>
    <property type="match status" value="1"/>
</dbReference>
<name>D8QV38_SELML</name>
<comment type="cofactor">
    <cofactor evidence="1">
        <name>FAD</name>
        <dbReference type="ChEBI" id="CHEBI:57692"/>
    </cofactor>
</comment>
<keyword evidence="6" id="KW-0732">Signal</keyword>
<keyword evidence="4" id="KW-0274">FAD</keyword>
<evidence type="ECO:0000259" key="7">
    <source>
        <dbReference type="PROSITE" id="PS51387"/>
    </source>
</evidence>
<keyword evidence="3" id="KW-0285">Flavoprotein</keyword>
<dbReference type="InterPro" id="IPR016169">
    <property type="entry name" value="FAD-bd_PCMH_sub2"/>
</dbReference>
<dbReference type="InterPro" id="IPR016166">
    <property type="entry name" value="FAD-bd_PCMH"/>
</dbReference>
<keyword evidence="9" id="KW-1185">Reference proteome</keyword>
<sequence length="559" mass="60894">MKTATVPLLLIVIVAFHLAQSFRPPCQCTAFDRHCWPDSQSWATFNASIDGKLIRVVPPASPCHDPAFNRRACREARQRWSFPFWRADQPGAMQASNWESNGITDRCLIDSPRNSSCSQGSVPIYAVAARKASHIQAAVGFAAARNLRLVVKNTGHDYLGRSTAAGALSIWTHQMKSMRFHHRFLPRGCSRRSKDATYLPAVTVGAGVQWEELYQAVFDRKFVIVGGGSSSVGAAGGHPQGGGHSPLSPTFGLTADNVLEFSVVTADGSLVVANRCQNQDLYWAMRGGGGGTFGIAVTATHRLYPALDSLVFAQYNLSTPDKPSFQRTLARFTELHPSLERAGWAGTFAITNTTGLTLSGSLQSFPSFQEFRLAIQCQGRSSCRDVDTANTGIATAGIPLLLASRLIPRTTVAYSPGNLAEVMVRIRELFPRVSLTGVFVGGGAVSRDDRDNAVNPAWRRALWHVILGSSWSDGDDRAEQRARAELSAANAMLIDLTPGSGAYGNEADFNEPQWQESLFGEHYTRLLAIKKRVDPAGIFRCYHCVGSEEWSEDLLCATR</sequence>
<dbReference type="KEGG" id="smo:SELMODRAFT_230122"/>
<evidence type="ECO:0000313" key="9">
    <source>
        <dbReference type="Proteomes" id="UP000001514"/>
    </source>
</evidence>
<dbReference type="InterPro" id="IPR050432">
    <property type="entry name" value="FAD-linked_Oxidoreductases_BP"/>
</dbReference>
<reference evidence="8 9" key="1">
    <citation type="journal article" date="2011" name="Science">
        <title>The Selaginella genome identifies genetic changes associated with the evolution of vascular plants.</title>
        <authorList>
            <person name="Banks J.A."/>
            <person name="Nishiyama T."/>
            <person name="Hasebe M."/>
            <person name="Bowman J.L."/>
            <person name="Gribskov M."/>
            <person name="dePamphilis C."/>
            <person name="Albert V.A."/>
            <person name="Aono N."/>
            <person name="Aoyama T."/>
            <person name="Ambrose B.A."/>
            <person name="Ashton N.W."/>
            <person name="Axtell M.J."/>
            <person name="Barker E."/>
            <person name="Barker M.S."/>
            <person name="Bennetzen J.L."/>
            <person name="Bonawitz N.D."/>
            <person name="Chapple C."/>
            <person name="Cheng C."/>
            <person name="Correa L.G."/>
            <person name="Dacre M."/>
            <person name="DeBarry J."/>
            <person name="Dreyer I."/>
            <person name="Elias M."/>
            <person name="Engstrom E.M."/>
            <person name="Estelle M."/>
            <person name="Feng L."/>
            <person name="Finet C."/>
            <person name="Floyd S.K."/>
            <person name="Frommer W.B."/>
            <person name="Fujita T."/>
            <person name="Gramzow L."/>
            <person name="Gutensohn M."/>
            <person name="Harholt J."/>
            <person name="Hattori M."/>
            <person name="Heyl A."/>
            <person name="Hirai T."/>
            <person name="Hiwatashi Y."/>
            <person name="Ishikawa M."/>
            <person name="Iwata M."/>
            <person name="Karol K.G."/>
            <person name="Koehler B."/>
            <person name="Kolukisaoglu U."/>
            <person name="Kubo M."/>
            <person name="Kurata T."/>
            <person name="Lalonde S."/>
            <person name="Li K."/>
            <person name="Li Y."/>
            <person name="Litt A."/>
            <person name="Lyons E."/>
            <person name="Manning G."/>
            <person name="Maruyama T."/>
            <person name="Michael T.P."/>
            <person name="Mikami K."/>
            <person name="Miyazaki S."/>
            <person name="Morinaga S."/>
            <person name="Murata T."/>
            <person name="Mueller-Roeber B."/>
            <person name="Nelson D.R."/>
            <person name="Obara M."/>
            <person name="Oguri Y."/>
            <person name="Olmstead R.G."/>
            <person name="Onodera N."/>
            <person name="Petersen B.L."/>
            <person name="Pils B."/>
            <person name="Prigge M."/>
            <person name="Rensing S.A."/>
            <person name="Riano-Pachon D.M."/>
            <person name="Roberts A.W."/>
            <person name="Sato Y."/>
            <person name="Scheller H.V."/>
            <person name="Schulz B."/>
            <person name="Schulz C."/>
            <person name="Shakirov E.V."/>
            <person name="Shibagaki N."/>
            <person name="Shinohara N."/>
            <person name="Shippen D.E."/>
            <person name="Soerensen I."/>
            <person name="Sotooka R."/>
            <person name="Sugimoto N."/>
            <person name="Sugita M."/>
            <person name="Sumikawa N."/>
            <person name="Tanurdzic M."/>
            <person name="Theissen G."/>
            <person name="Ulvskov P."/>
            <person name="Wakazuki S."/>
            <person name="Weng J.K."/>
            <person name="Willats W.W."/>
            <person name="Wipf D."/>
            <person name="Wolf P.G."/>
            <person name="Yang L."/>
            <person name="Zimmer A.D."/>
            <person name="Zhu Q."/>
            <person name="Mitros T."/>
            <person name="Hellsten U."/>
            <person name="Loque D."/>
            <person name="Otillar R."/>
            <person name="Salamov A."/>
            <person name="Schmutz J."/>
            <person name="Shapiro H."/>
            <person name="Lindquist E."/>
            <person name="Lucas S."/>
            <person name="Rokhsar D."/>
            <person name="Grigoriev I.V."/>
        </authorList>
    </citation>
    <scope>NUCLEOTIDE SEQUENCE [LARGE SCALE GENOMIC DNA]</scope>
</reference>
<dbReference type="Proteomes" id="UP000001514">
    <property type="component" value="Unassembled WGS sequence"/>
</dbReference>
<dbReference type="FunCoup" id="D8QV38">
    <property type="interactions" value="530"/>
</dbReference>
<gene>
    <name evidence="8" type="ORF">SELMODRAFT_230122</name>
</gene>
<dbReference type="InterPro" id="IPR036318">
    <property type="entry name" value="FAD-bd_PCMH-like_sf"/>
</dbReference>
<dbReference type="Gene3D" id="3.30.465.10">
    <property type="match status" value="2"/>
</dbReference>
<evidence type="ECO:0000313" key="8">
    <source>
        <dbReference type="EMBL" id="EFJ35981.1"/>
    </source>
</evidence>
<evidence type="ECO:0000256" key="2">
    <source>
        <dbReference type="ARBA" id="ARBA00005466"/>
    </source>
</evidence>
<evidence type="ECO:0000256" key="3">
    <source>
        <dbReference type="ARBA" id="ARBA00022630"/>
    </source>
</evidence>
<dbReference type="InterPro" id="IPR006094">
    <property type="entry name" value="Oxid_FAD_bind_N"/>
</dbReference>
<dbReference type="InParanoid" id="D8QV38"/>
<evidence type="ECO:0000256" key="4">
    <source>
        <dbReference type="ARBA" id="ARBA00022827"/>
    </source>
</evidence>
<dbReference type="GO" id="GO:0071949">
    <property type="term" value="F:FAD binding"/>
    <property type="evidence" value="ECO:0007669"/>
    <property type="project" value="InterPro"/>
</dbReference>
<comment type="similarity">
    <text evidence="2">Belongs to the oxygen-dependent FAD-linked oxidoreductase family.</text>
</comment>
<dbReference type="SUPFAM" id="SSF55103">
    <property type="entry name" value="FAD-linked oxidases, C-terminal domain"/>
    <property type="match status" value="1"/>
</dbReference>
<keyword evidence="5" id="KW-0560">Oxidoreductase</keyword>
<dbReference type="eggNOG" id="ENOG502QQWK">
    <property type="taxonomic scope" value="Eukaryota"/>
</dbReference>
<dbReference type="AlphaFoldDB" id="D8QV38"/>
<protein>
    <recommendedName>
        <fullName evidence="7">FAD-binding PCMH-type domain-containing protein</fullName>
    </recommendedName>
</protein>
<dbReference type="PANTHER" id="PTHR13878:SF91">
    <property type="entry name" value="FAD BINDING DOMAIN PROTEIN (AFU_ORTHOLOGUE AFUA_6G12070)-RELATED"/>
    <property type="match status" value="1"/>
</dbReference>